<evidence type="ECO:0000256" key="12">
    <source>
        <dbReference type="ARBA" id="ARBA00035115"/>
    </source>
</evidence>
<dbReference type="AlphaFoldDB" id="A0A6P3VZ77"/>
<feature type="compositionally biased region" description="Low complexity" evidence="13">
    <location>
        <begin position="365"/>
        <end position="379"/>
    </location>
</feature>
<gene>
    <name evidence="16" type="primary">abraxas2</name>
</gene>
<dbReference type="GO" id="GO:0051301">
    <property type="term" value="P:cell division"/>
    <property type="evidence" value="ECO:0007669"/>
    <property type="project" value="UniProtKB-KW"/>
</dbReference>
<dbReference type="OrthoDB" id="6358435at2759"/>
<dbReference type="InterPro" id="IPR023240">
    <property type="entry name" value="BRISC_Abraxas2"/>
</dbReference>
<evidence type="ECO:0000256" key="6">
    <source>
        <dbReference type="ARBA" id="ARBA00022776"/>
    </source>
</evidence>
<dbReference type="GeneID" id="105902319"/>
<dbReference type="GO" id="GO:0031593">
    <property type="term" value="F:polyubiquitin modification-dependent protein binding"/>
    <property type="evidence" value="ECO:0007669"/>
    <property type="project" value="TreeGrafter"/>
</dbReference>
<evidence type="ECO:0000256" key="4">
    <source>
        <dbReference type="ARBA" id="ARBA00022618"/>
    </source>
</evidence>
<keyword evidence="8" id="KW-0175">Coiled coil</keyword>
<feature type="region of interest" description="Disordered" evidence="13">
    <location>
        <begin position="249"/>
        <end position="297"/>
    </location>
</feature>
<evidence type="ECO:0000256" key="8">
    <source>
        <dbReference type="ARBA" id="ARBA00023054"/>
    </source>
</evidence>
<evidence type="ECO:0000313" key="16">
    <source>
        <dbReference type="RefSeq" id="XP_012685332.2"/>
    </source>
</evidence>
<dbReference type="GO" id="GO:0000922">
    <property type="term" value="C:spindle pole"/>
    <property type="evidence" value="ECO:0007669"/>
    <property type="project" value="UniProtKB-SubCell"/>
</dbReference>
<accession>A0A6P3VZ77</accession>
<dbReference type="Pfam" id="PF21125">
    <property type="entry name" value="MPN_2A_DUB_like"/>
    <property type="match status" value="1"/>
</dbReference>
<keyword evidence="15" id="KW-1185">Reference proteome</keyword>
<evidence type="ECO:0000256" key="13">
    <source>
        <dbReference type="SAM" id="MobiDB-lite"/>
    </source>
</evidence>
<comment type="subcellular location">
    <subcellularLocation>
        <location evidence="2">Cytoplasm</location>
        <location evidence="2">Cytoskeleton</location>
        <location evidence="2">Spindle pole</location>
    </subcellularLocation>
    <subcellularLocation>
        <location evidence="1">Nucleus</location>
    </subcellularLocation>
</comment>
<keyword evidence="3" id="KW-0963">Cytoplasm</keyword>
<dbReference type="PANTHER" id="PTHR31728:SF1">
    <property type="entry name" value="BRISC COMPLEX SUBUNIT ABRAXAS 2"/>
    <property type="match status" value="1"/>
</dbReference>
<keyword evidence="11" id="KW-0131">Cell cycle</keyword>
<reference evidence="16" key="1">
    <citation type="submission" date="2025-08" db="UniProtKB">
        <authorList>
            <consortium name="RefSeq"/>
        </authorList>
    </citation>
    <scope>IDENTIFICATION</scope>
</reference>
<evidence type="ECO:0000256" key="7">
    <source>
        <dbReference type="ARBA" id="ARBA00022786"/>
    </source>
</evidence>
<feature type="compositionally biased region" description="Low complexity" evidence="13">
    <location>
        <begin position="272"/>
        <end position="287"/>
    </location>
</feature>
<dbReference type="GO" id="GO:0070536">
    <property type="term" value="P:protein K63-linked deubiquitination"/>
    <property type="evidence" value="ECO:0007669"/>
    <property type="project" value="TreeGrafter"/>
</dbReference>
<dbReference type="KEGG" id="char:105902319"/>
<dbReference type="GO" id="GO:0008017">
    <property type="term" value="F:microtubule binding"/>
    <property type="evidence" value="ECO:0007669"/>
    <property type="project" value="TreeGrafter"/>
</dbReference>
<feature type="domain" description="MPN" evidence="14">
    <location>
        <begin position="3"/>
        <end position="149"/>
    </location>
</feature>
<evidence type="ECO:0000256" key="10">
    <source>
        <dbReference type="ARBA" id="ARBA00023242"/>
    </source>
</evidence>
<dbReference type="PRINTS" id="PR02051">
    <property type="entry name" value="PROTEINF175"/>
</dbReference>
<keyword evidence="5" id="KW-0493">Microtubule</keyword>
<dbReference type="CDD" id="cd23524">
    <property type="entry name" value="Abraxas_2"/>
    <property type="match status" value="1"/>
</dbReference>
<dbReference type="GO" id="GO:0008608">
    <property type="term" value="P:attachment of spindle microtubules to kinetochore"/>
    <property type="evidence" value="ECO:0007669"/>
    <property type="project" value="TreeGrafter"/>
</dbReference>
<dbReference type="InterPro" id="IPR023238">
    <property type="entry name" value="FAM175"/>
</dbReference>
<sequence>MAASISGYTFSSVCYHSANSNSDHEGFLLGEVRQEETFSISDSQISNTEVLKVVEIHNHEPCAHLFSFYDYAGKVNEENLNRILKDRRKNVIGWYRFRRNTQQQMSFREQVIHKQLTSLLGVPDLAFLLFSFISTANSSTHAMEYVLFRPNHRYNQRVSLSIPNLGNTSQQEYKVSSVPNTSKNYAKVIKEHGAEFFDKDGVMKDIRTIFQVYSALQEKVQAVCGEVDKSERVKEKVQEDVNKLKQQITLRKRKTADEERRLQEADSAAQRSSPESSTAPSGSTSPHPAAPPLLPPLSSRLAFQQTPSSVERAGGSAPLGGLPTAAAGAASAATALAYMDVLGQDPASALLLPRPQAVGSPGHPSPSLGLGNGDGSSSDSLDRQAAGQEEDEDEDDEDDNEDEDSSEYENLVSMTTATGAAPSPLSAEVLSMGRPPALRPDGDTQSSPTS</sequence>
<evidence type="ECO:0000256" key="9">
    <source>
        <dbReference type="ARBA" id="ARBA00023212"/>
    </source>
</evidence>
<dbReference type="PANTHER" id="PTHR31728">
    <property type="entry name" value="ABRAXAS FAMILY MEMBER"/>
    <property type="match status" value="1"/>
</dbReference>
<evidence type="ECO:0000256" key="11">
    <source>
        <dbReference type="ARBA" id="ARBA00023306"/>
    </source>
</evidence>
<dbReference type="PRINTS" id="PR02053">
    <property type="entry name" value="BRISCABRO1"/>
</dbReference>
<dbReference type="Proteomes" id="UP000515152">
    <property type="component" value="Chromosome 13"/>
</dbReference>
<evidence type="ECO:0000256" key="5">
    <source>
        <dbReference type="ARBA" id="ARBA00022701"/>
    </source>
</evidence>
<name>A0A6P3VZ77_CLUHA</name>
<dbReference type="PROSITE" id="PS50249">
    <property type="entry name" value="MPN"/>
    <property type="match status" value="1"/>
</dbReference>
<evidence type="ECO:0000256" key="3">
    <source>
        <dbReference type="ARBA" id="ARBA00022490"/>
    </source>
</evidence>
<evidence type="ECO:0000256" key="1">
    <source>
        <dbReference type="ARBA" id="ARBA00004123"/>
    </source>
</evidence>
<proteinExistence type="inferred from homology"/>
<comment type="similarity">
    <text evidence="12">Belongs to the FAM175 family. Abro1 subfamily.</text>
</comment>
<feature type="compositionally biased region" description="Acidic residues" evidence="13">
    <location>
        <begin position="388"/>
        <end position="407"/>
    </location>
</feature>
<keyword evidence="6" id="KW-0498">Mitosis</keyword>
<feature type="region of interest" description="Disordered" evidence="13">
    <location>
        <begin position="352"/>
        <end position="450"/>
    </location>
</feature>
<dbReference type="CTD" id="23172"/>
<organism evidence="15 16">
    <name type="scientific">Clupea harengus</name>
    <name type="common">Atlantic herring</name>
    <dbReference type="NCBI Taxonomy" id="7950"/>
    <lineage>
        <taxon>Eukaryota</taxon>
        <taxon>Metazoa</taxon>
        <taxon>Chordata</taxon>
        <taxon>Craniata</taxon>
        <taxon>Vertebrata</taxon>
        <taxon>Euteleostomi</taxon>
        <taxon>Actinopterygii</taxon>
        <taxon>Neopterygii</taxon>
        <taxon>Teleostei</taxon>
        <taxon>Clupei</taxon>
        <taxon>Clupeiformes</taxon>
        <taxon>Clupeoidei</taxon>
        <taxon>Clupeidae</taxon>
        <taxon>Clupea</taxon>
    </lineage>
</organism>
<dbReference type="GO" id="GO:0005634">
    <property type="term" value="C:nucleus"/>
    <property type="evidence" value="ECO:0007669"/>
    <property type="project" value="UniProtKB-SubCell"/>
</dbReference>
<evidence type="ECO:0000256" key="2">
    <source>
        <dbReference type="ARBA" id="ARBA00004647"/>
    </source>
</evidence>
<keyword evidence="10" id="KW-0539">Nucleus</keyword>
<keyword evidence="4" id="KW-0132">Cell division</keyword>
<feature type="compositionally biased region" description="Basic and acidic residues" evidence="13">
    <location>
        <begin position="255"/>
        <end position="264"/>
    </location>
</feature>
<dbReference type="InterPro" id="IPR037518">
    <property type="entry name" value="MPN"/>
</dbReference>
<protein>
    <submittedName>
        <fullName evidence="16">BRISC complex subunit Abraxas 2</fullName>
    </submittedName>
</protein>
<dbReference type="GO" id="GO:0090307">
    <property type="term" value="P:mitotic spindle assembly"/>
    <property type="evidence" value="ECO:0007669"/>
    <property type="project" value="TreeGrafter"/>
</dbReference>
<keyword evidence="9" id="KW-0206">Cytoskeleton</keyword>
<evidence type="ECO:0000313" key="15">
    <source>
        <dbReference type="Proteomes" id="UP000515152"/>
    </source>
</evidence>
<evidence type="ECO:0000259" key="14">
    <source>
        <dbReference type="PROSITE" id="PS50249"/>
    </source>
</evidence>
<dbReference type="RefSeq" id="XP_012685332.2">
    <property type="nucleotide sequence ID" value="XM_012829878.3"/>
</dbReference>
<dbReference type="GO" id="GO:0005874">
    <property type="term" value="C:microtubule"/>
    <property type="evidence" value="ECO:0007669"/>
    <property type="project" value="UniProtKB-KW"/>
</dbReference>
<keyword evidence="7" id="KW-0833">Ubl conjugation pathway</keyword>